<dbReference type="PANTHER" id="PTHR25462:SF285">
    <property type="entry name" value="RING-TYPE DOMAIN-CONTAINING PROTEIN"/>
    <property type="match status" value="1"/>
</dbReference>
<name>A0AAD9K1U0_9ANNE</name>
<keyword evidence="5" id="KW-0862">Zinc</keyword>
<evidence type="ECO:0000256" key="8">
    <source>
        <dbReference type="PROSITE-ProRule" id="PRU00504"/>
    </source>
</evidence>
<dbReference type="Gene3D" id="3.30.40.10">
    <property type="entry name" value="Zinc/RING finger domain, C3HC4 (zinc finger)"/>
    <property type="match status" value="1"/>
</dbReference>
<evidence type="ECO:0000259" key="10">
    <source>
        <dbReference type="PROSITE" id="PS50119"/>
    </source>
</evidence>
<dbReference type="SUPFAM" id="SSF57850">
    <property type="entry name" value="RING/U-box"/>
    <property type="match status" value="1"/>
</dbReference>
<organism evidence="11 12">
    <name type="scientific">Paralvinella palmiformis</name>
    <dbReference type="NCBI Taxonomy" id="53620"/>
    <lineage>
        <taxon>Eukaryota</taxon>
        <taxon>Metazoa</taxon>
        <taxon>Spiralia</taxon>
        <taxon>Lophotrochozoa</taxon>
        <taxon>Annelida</taxon>
        <taxon>Polychaeta</taxon>
        <taxon>Sedentaria</taxon>
        <taxon>Canalipalpata</taxon>
        <taxon>Terebellida</taxon>
        <taxon>Terebelliformia</taxon>
        <taxon>Alvinellidae</taxon>
        <taxon>Paralvinella</taxon>
    </lineage>
</organism>
<dbReference type="SMART" id="SM00184">
    <property type="entry name" value="RING"/>
    <property type="match status" value="1"/>
</dbReference>
<feature type="repeat" description="NHL" evidence="8">
    <location>
        <begin position="511"/>
        <end position="552"/>
    </location>
</feature>
<dbReference type="InterPro" id="IPR001841">
    <property type="entry name" value="Znf_RING"/>
</dbReference>
<keyword evidence="12" id="KW-1185">Reference proteome</keyword>
<dbReference type="InterPro" id="IPR013783">
    <property type="entry name" value="Ig-like_fold"/>
</dbReference>
<dbReference type="GO" id="GO:0005654">
    <property type="term" value="C:nucleoplasm"/>
    <property type="evidence" value="ECO:0007669"/>
    <property type="project" value="TreeGrafter"/>
</dbReference>
<evidence type="ECO:0000256" key="5">
    <source>
        <dbReference type="ARBA" id="ARBA00022833"/>
    </source>
</evidence>
<dbReference type="PROSITE" id="PS50194">
    <property type="entry name" value="FILAMIN_REPEAT"/>
    <property type="match status" value="1"/>
</dbReference>
<feature type="domain" description="RING-type" evidence="9">
    <location>
        <begin position="32"/>
        <end position="80"/>
    </location>
</feature>
<comment type="caution">
    <text evidence="11">The sequence shown here is derived from an EMBL/GenBank/DDBJ whole genome shotgun (WGS) entry which is preliminary data.</text>
</comment>
<dbReference type="PROSITE" id="PS50119">
    <property type="entry name" value="ZF_BBOX"/>
    <property type="match status" value="1"/>
</dbReference>
<evidence type="ECO:0000256" key="7">
    <source>
        <dbReference type="PROSITE-ProRule" id="PRU00087"/>
    </source>
</evidence>
<evidence type="ECO:0000313" key="12">
    <source>
        <dbReference type="Proteomes" id="UP001208570"/>
    </source>
</evidence>
<proteinExistence type="inferred from homology"/>
<dbReference type="SUPFAM" id="SSF57845">
    <property type="entry name" value="B-box zinc-binding domain"/>
    <property type="match status" value="1"/>
</dbReference>
<dbReference type="Pfam" id="PF13639">
    <property type="entry name" value="zf-RING_2"/>
    <property type="match status" value="1"/>
</dbReference>
<dbReference type="SUPFAM" id="SSF101898">
    <property type="entry name" value="NHL repeat"/>
    <property type="match status" value="1"/>
</dbReference>
<accession>A0AAD9K1U0</accession>
<dbReference type="Gene3D" id="3.30.160.60">
    <property type="entry name" value="Classic Zinc Finger"/>
    <property type="match status" value="1"/>
</dbReference>
<dbReference type="GO" id="GO:0061630">
    <property type="term" value="F:ubiquitin protein ligase activity"/>
    <property type="evidence" value="ECO:0007669"/>
    <property type="project" value="TreeGrafter"/>
</dbReference>
<dbReference type="PROSITE" id="PS51125">
    <property type="entry name" value="NHL"/>
    <property type="match status" value="2"/>
</dbReference>
<sequence length="683" mass="76882">MFPIAEIGRMSSTLVETVSINYEDFNDSFLTCGTCLCMFDGQDHTPKLLPCSHTVCRSCLEHIIEAQGRNPTTFRCPICRDTITIPRGGPSSFPPSFIVNQLLDLMARQRRDIIPKCSDHSQQELMFCETCDTVFCIDCTGGSHNGRGASAHTVIPFSIAIKRMSEILLYKASLCMKNLNSACENVSKEMDRLDISAELCIEAISKTFQDLMNIVDQRRHDVITMVRNIRDDKKQILKEQLDIIELEKTKVQSDCQGLQHQVEVRNITKRISDLNEKLDISSTLAEPRENAYMKFEVKHNSALKDLHNVLNNFGRIRISTTFPALCTAKLDPLGTHLKATVTVTTVDYHGNPRTTGSDPVIVQLRNEQGKIVSTEMKDHDNGVYTITFTPHTAGRHKLDITIFDRPIREGPFYVEVTSHKNPCARFGRRGSGPNDFIQPINIVLDVNQLLYVLDTGNSRIKILDLQGNFIRQIEQHGLEQRGGTGLTLTPANTLMVVNWRTKCVTELTIDGIVINKFTCSDFEEPVSLTVSKDGDVFVADNGMNRVWVFNRQGKLINTMGGKGDKDGQFRLITSMYTTPNNEIIVVDNRIQVFSSAGKFLYRISTGAPIRGQYGGITVDRYGNYLATHQGKSNVQVFSANREWVFDIDSHADKLKRPSGLITFNEHVYVVDLGNDCVKKYRYM</sequence>
<dbReference type="Pfam" id="PF00630">
    <property type="entry name" value="Filamin"/>
    <property type="match status" value="1"/>
</dbReference>
<dbReference type="Gene3D" id="2.120.10.30">
    <property type="entry name" value="TolB, C-terminal domain"/>
    <property type="match status" value="2"/>
</dbReference>
<evidence type="ECO:0000256" key="3">
    <source>
        <dbReference type="ARBA" id="ARBA00022737"/>
    </source>
</evidence>
<dbReference type="SMART" id="SM00557">
    <property type="entry name" value="IG_FLMN"/>
    <property type="match status" value="1"/>
</dbReference>
<dbReference type="InterPro" id="IPR001298">
    <property type="entry name" value="Filamin/ABP280_rpt"/>
</dbReference>
<dbReference type="SUPFAM" id="SSF81296">
    <property type="entry name" value="E set domains"/>
    <property type="match status" value="1"/>
</dbReference>
<dbReference type="InterPro" id="IPR014756">
    <property type="entry name" value="Ig_E-set"/>
</dbReference>
<reference evidence="11" key="1">
    <citation type="journal article" date="2023" name="Mol. Biol. Evol.">
        <title>Third-Generation Sequencing Reveals the Adaptive Role of the Epigenome in Three Deep-Sea Polychaetes.</title>
        <authorList>
            <person name="Perez M."/>
            <person name="Aroh O."/>
            <person name="Sun Y."/>
            <person name="Lan Y."/>
            <person name="Juniper S.K."/>
            <person name="Young C.R."/>
            <person name="Angers B."/>
            <person name="Qian P.Y."/>
        </authorList>
    </citation>
    <scope>NUCLEOTIDE SEQUENCE</scope>
    <source>
        <strain evidence="11">P08H-3</strain>
    </source>
</reference>
<dbReference type="InterPro" id="IPR001258">
    <property type="entry name" value="NHL_repeat"/>
</dbReference>
<evidence type="ECO:0000256" key="4">
    <source>
        <dbReference type="ARBA" id="ARBA00022771"/>
    </source>
</evidence>
<dbReference type="PROSITE" id="PS00518">
    <property type="entry name" value="ZF_RING_1"/>
    <property type="match status" value="1"/>
</dbReference>
<dbReference type="InterPro" id="IPR011042">
    <property type="entry name" value="6-blade_b-propeller_TolB-like"/>
</dbReference>
<dbReference type="InterPro" id="IPR013083">
    <property type="entry name" value="Znf_RING/FYVE/PHD"/>
</dbReference>
<keyword evidence="2" id="KW-0479">Metal-binding</keyword>
<evidence type="ECO:0000259" key="9">
    <source>
        <dbReference type="PROSITE" id="PS50089"/>
    </source>
</evidence>
<evidence type="ECO:0000313" key="11">
    <source>
        <dbReference type="EMBL" id="KAK2163368.1"/>
    </source>
</evidence>
<keyword evidence="4 6" id="KW-0863">Zinc-finger</keyword>
<evidence type="ECO:0000256" key="6">
    <source>
        <dbReference type="PROSITE-ProRule" id="PRU00024"/>
    </source>
</evidence>
<feature type="repeat" description="NHL" evidence="8">
    <location>
        <begin position="556"/>
        <end position="596"/>
    </location>
</feature>
<evidence type="ECO:0008006" key="13">
    <source>
        <dbReference type="Google" id="ProtNLM"/>
    </source>
</evidence>
<dbReference type="Pfam" id="PF00643">
    <property type="entry name" value="zf-B_box"/>
    <property type="match status" value="1"/>
</dbReference>
<feature type="domain" description="B box-type" evidence="10">
    <location>
        <begin position="117"/>
        <end position="157"/>
    </location>
</feature>
<dbReference type="PANTHER" id="PTHR25462">
    <property type="entry name" value="BONUS, ISOFORM C-RELATED"/>
    <property type="match status" value="1"/>
</dbReference>
<dbReference type="CDD" id="cd16579">
    <property type="entry name" value="RING-HC_PML_C-V"/>
    <property type="match status" value="1"/>
</dbReference>
<dbReference type="PROSITE" id="PS50089">
    <property type="entry name" value="ZF_RING_2"/>
    <property type="match status" value="1"/>
</dbReference>
<dbReference type="Gene3D" id="2.60.40.10">
    <property type="entry name" value="Immunoglobulins"/>
    <property type="match status" value="1"/>
</dbReference>
<dbReference type="Proteomes" id="UP001208570">
    <property type="component" value="Unassembled WGS sequence"/>
</dbReference>
<protein>
    <recommendedName>
        <fullName evidence="13">Tripartite motif-containing protein 2-like</fullName>
    </recommendedName>
</protein>
<gene>
    <name evidence="11" type="ORF">LSH36_81g07045</name>
</gene>
<dbReference type="InterPro" id="IPR000315">
    <property type="entry name" value="Znf_B-box"/>
</dbReference>
<keyword evidence="3" id="KW-0677">Repeat</keyword>
<dbReference type="InterPro" id="IPR017868">
    <property type="entry name" value="Filamin/ABP280_repeat-like"/>
</dbReference>
<dbReference type="AlphaFoldDB" id="A0AAD9K1U0"/>
<evidence type="ECO:0000256" key="1">
    <source>
        <dbReference type="ARBA" id="ARBA00008518"/>
    </source>
</evidence>
<dbReference type="InterPro" id="IPR047153">
    <property type="entry name" value="TRIM45/56/19-like"/>
</dbReference>
<comment type="similarity">
    <text evidence="1">Belongs to the TRIM/RBCC family.</text>
</comment>
<feature type="repeat" description="Filamin" evidence="7">
    <location>
        <begin position="322"/>
        <end position="416"/>
    </location>
</feature>
<dbReference type="GO" id="GO:0008270">
    <property type="term" value="F:zinc ion binding"/>
    <property type="evidence" value="ECO:0007669"/>
    <property type="project" value="UniProtKB-KW"/>
</dbReference>
<dbReference type="EMBL" id="JAODUP010000081">
    <property type="protein sequence ID" value="KAK2163368.1"/>
    <property type="molecule type" value="Genomic_DNA"/>
</dbReference>
<evidence type="ECO:0000256" key="2">
    <source>
        <dbReference type="ARBA" id="ARBA00022723"/>
    </source>
</evidence>
<dbReference type="InterPro" id="IPR017907">
    <property type="entry name" value="Znf_RING_CS"/>
</dbReference>
<dbReference type="Pfam" id="PF01436">
    <property type="entry name" value="NHL"/>
    <property type="match status" value="1"/>
</dbReference>